<dbReference type="AlphaFoldDB" id="A0A2J6PHL1"/>
<name>A0A2J6PHL1_9HELO</name>
<gene>
    <name evidence="1" type="ORF">NA56DRAFT_711924</name>
</gene>
<accession>A0A2J6PHL1</accession>
<dbReference type="EMBL" id="KZ613530">
    <property type="protein sequence ID" value="PMD13532.1"/>
    <property type="molecule type" value="Genomic_DNA"/>
</dbReference>
<dbReference type="Proteomes" id="UP000235672">
    <property type="component" value="Unassembled WGS sequence"/>
</dbReference>
<proteinExistence type="predicted"/>
<reference evidence="1 2" key="1">
    <citation type="submission" date="2016-05" db="EMBL/GenBank/DDBJ databases">
        <title>A degradative enzymes factory behind the ericoid mycorrhizal symbiosis.</title>
        <authorList>
            <consortium name="DOE Joint Genome Institute"/>
            <person name="Martino E."/>
            <person name="Morin E."/>
            <person name="Grelet G."/>
            <person name="Kuo A."/>
            <person name="Kohler A."/>
            <person name="Daghino S."/>
            <person name="Barry K."/>
            <person name="Choi C."/>
            <person name="Cichocki N."/>
            <person name="Clum A."/>
            <person name="Copeland A."/>
            <person name="Hainaut M."/>
            <person name="Haridas S."/>
            <person name="Labutti K."/>
            <person name="Lindquist E."/>
            <person name="Lipzen A."/>
            <person name="Khouja H.-R."/>
            <person name="Murat C."/>
            <person name="Ohm R."/>
            <person name="Olson A."/>
            <person name="Spatafora J."/>
            <person name="Veneault-Fourrey C."/>
            <person name="Henrissat B."/>
            <person name="Grigoriev I."/>
            <person name="Martin F."/>
            <person name="Perotto S."/>
        </authorList>
    </citation>
    <scope>NUCLEOTIDE SEQUENCE [LARGE SCALE GENOMIC DNA]</scope>
    <source>
        <strain evidence="1 2">UAMH 7357</strain>
    </source>
</reference>
<sequence length="71" mass="7763">MPVLSNGAEYPASHNNNFSQAETVIEHRRCEIEPPGYMFSIGDFGFDSMGFMDLSQNVPSTGPQDPDPRGA</sequence>
<evidence type="ECO:0000313" key="2">
    <source>
        <dbReference type="Proteomes" id="UP000235672"/>
    </source>
</evidence>
<keyword evidence="2" id="KW-1185">Reference proteome</keyword>
<organism evidence="1 2">
    <name type="scientific">Hyaloscypha hepaticicola</name>
    <dbReference type="NCBI Taxonomy" id="2082293"/>
    <lineage>
        <taxon>Eukaryota</taxon>
        <taxon>Fungi</taxon>
        <taxon>Dikarya</taxon>
        <taxon>Ascomycota</taxon>
        <taxon>Pezizomycotina</taxon>
        <taxon>Leotiomycetes</taxon>
        <taxon>Helotiales</taxon>
        <taxon>Hyaloscyphaceae</taxon>
        <taxon>Hyaloscypha</taxon>
    </lineage>
</organism>
<evidence type="ECO:0000313" key="1">
    <source>
        <dbReference type="EMBL" id="PMD13532.1"/>
    </source>
</evidence>
<protein>
    <submittedName>
        <fullName evidence="1">Uncharacterized protein</fullName>
    </submittedName>
</protein>